<dbReference type="GO" id="GO:0008270">
    <property type="term" value="F:zinc ion binding"/>
    <property type="evidence" value="ECO:0007669"/>
    <property type="project" value="UniProtKB-KW"/>
</dbReference>
<reference evidence="4" key="1">
    <citation type="submission" date="2014-07" db="EMBL/GenBank/DDBJ databases">
        <title>Identification of a novel salt tolerance gene in wild soybean by whole-genome sequencing.</title>
        <authorList>
            <person name="Lam H.-M."/>
            <person name="Qi X."/>
            <person name="Li M.-W."/>
            <person name="Liu X."/>
            <person name="Xie M."/>
            <person name="Ni M."/>
            <person name="Xu X."/>
        </authorList>
    </citation>
    <scope>NUCLEOTIDE SEQUENCE [LARGE SCALE GENOMIC DNA]</scope>
    <source>
        <tissue evidence="4">Root</tissue>
    </source>
</reference>
<name>A0A0B2QLN6_GLYSO</name>
<dbReference type="Proteomes" id="UP000053555">
    <property type="component" value="Unassembled WGS sequence"/>
</dbReference>
<feature type="compositionally biased region" description="Low complexity" evidence="2">
    <location>
        <begin position="426"/>
        <end position="439"/>
    </location>
</feature>
<feature type="region of interest" description="Disordered" evidence="2">
    <location>
        <begin position="411"/>
        <end position="447"/>
    </location>
</feature>
<dbReference type="PANTHER" id="PTHR31150:SF19">
    <property type="entry name" value="RING-TYPE DOMAIN-CONTAINING PROTEIN"/>
    <property type="match status" value="1"/>
</dbReference>
<keyword evidence="6" id="KW-1185">Reference proteome</keyword>
<dbReference type="Gramene" id="XM_028346848.1">
    <property type="protein sequence ID" value="XP_028202649.1"/>
    <property type="gene ID" value="LOC114386798"/>
</dbReference>
<evidence type="ECO:0000313" key="4">
    <source>
        <dbReference type="EMBL" id="KHN22395.1"/>
    </source>
</evidence>
<evidence type="ECO:0000313" key="5">
    <source>
        <dbReference type="EMBL" id="RZB62263.1"/>
    </source>
</evidence>
<dbReference type="Gramene" id="XM_028346847.1">
    <property type="protein sequence ID" value="XP_028202648.1"/>
    <property type="gene ID" value="LOC114386798"/>
</dbReference>
<feature type="region of interest" description="Disordered" evidence="2">
    <location>
        <begin position="466"/>
        <end position="488"/>
    </location>
</feature>
<keyword evidence="1" id="KW-0479">Metal-binding</keyword>
<keyword evidence="1" id="KW-0862">Zinc</keyword>
<organism evidence="4">
    <name type="scientific">Glycine soja</name>
    <name type="common">Wild soybean</name>
    <dbReference type="NCBI Taxonomy" id="3848"/>
    <lineage>
        <taxon>Eukaryota</taxon>
        <taxon>Viridiplantae</taxon>
        <taxon>Streptophyta</taxon>
        <taxon>Embryophyta</taxon>
        <taxon>Tracheophyta</taxon>
        <taxon>Spermatophyta</taxon>
        <taxon>Magnoliopsida</taxon>
        <taxon>eudicotyledons</taxon>
        <taxon>Gunneridae</taxon>
        <taxon>Pentapetalae</taxon>
        <taxon>rosids</taxon>
        <taxon>fabids</taxon>
        <taxon>Fabales</taxon>
        <taxon>Fabaceae</taxon>
        <taxon>Papilionoideae</taxon>
        <taxon>50 kb inversion clade</taxon>
        <taxon>NPAAA clade</taxon>
        <taxon>indigoferoid/millettioid clade</taxon>
        <taxon>Phaseoleae</taxon>
        <taxon>Glycine</taxon>
        <taxon>Glycine subgen. Soja</taxon>
    </lineage>
</organism>
<dbReference type="AlphaFoldDB" id="A0A0B2QLN6"/>
<sequence>MPFASASMEKRSEELGLSLMNTDSANHDRIPGVRHQNDTTVPLPLVSPSPFPHWHLHETSQYYNNEPAGVNSMIDSSQFRSYQNFQMDHNYSHRAEHNFLPCETDSCFPCPEGYIGWPYQYDRHNNLTIPVDVRNASFNLNNFEKPGNGGMCVTPSYGSASRLQMVNPSGASMSANTGQPSLDMNLGMALCNPNQGCVEPLLTIGKRDERFMTTGSGSNNKESKSSAVTLKFNVTGNSDRQFLPPVNIYHNQLGSRSSLNPGLDMNATFSAFQNDSEVISDLAPASNHEALFDSRPGLRLGPSYAFQWPAAGDQNHYLGQVNRDLGLGGVKDTSMEFTAVGHKNGLGCMDLNSLPIVGSLTMPFESGQRWANRQLAPSSSGTVTDKLPTELLPKNNDKFSLQLFSSPPLAVASGSTREQDLSSNHGQSQAGGSIQQSNSLLRPQSTSDVGIQAGKGYITAQVSRPSNLSSLKRAASQPLSSTIQNQQRKTLPTQFIHPSIPTPWTRLAPSVPNTSRAMSPLVRPALSLTPQAPHSVVPPSFPMTWTKSVLQAPNTTWAIPPRMYTAPFLAPNDKRISSSHHPSSHTSPCTNQSNHQALARALARQRLKAPIIPSAPSIASNYIKFKDQTAEPIGYKCLLCKRDLSYAPEGPISQPPVPPATAVLPCGHTFHEYCLERITPDDQSKYPPCIPCALLE</sequence>
<feature type="compositionally biased region" description="Polar residues" evidence="2">
    <location>
        <begin position="413"/>
        <end position="425"/>
    </location>
</feature>
<dbReference type="SUPFAM" id="SSF57850">
    <property type="entry name" value="RING/U-box"/>
    <property type="match status" value="1"/>
</dbReference>
<dbReference type="PROSITE" id="PS50089">
    <property type="entry name" value="ZF_RING_2"/>
    <property type="match status" value="1"/>
</dbReference>
<feature type="domain" description="RING-type" evidence="3">
    <location>
        <begin position="637"/>
        <end position="692"/>
    </location>
</feature>
<keyword evidence="1" id="KW-0863">Zinc-finger</keyword>
<dbReference type="Proteomes" id="UP000289340">
    <property type="component" value="Chromosome 15"/>
</dbReference>
<evidence type="ECO:0000256" key="1">
    <source>
        <dbReference type="PROSITE-ProRule" id="PRU00175"/>
    </source>
</evidence>
<protein>
    <recommendedName>
        <fullName evidence="3">RING-type domain-containing protein</fullName>
    </recommendedName>
</protein>
<reference evidence="5 6" key="2">
    <citation type="submission" date="2018-09" db="EMBL/GenBank/DDBJ databases">
        <title>A high-quality reference genome of wild soybean provides a powerful tool to mine soybean genomes.</title>
        <authorList>
            <person name="Xie M."/>
            <person name="Chung C.Y.L."/>
            <person name="Li M.-W."/>
            <person name="Wong F.-L."/>
            <person name="Chan T.-F."/>
            <person name="Lam H.-M."/>
        </authorList>
    </citation>
    <scope>NUCLEOTIDE SEQUENCE [LARGE SCALE GENOMIC DNA]</scope>
    <source>
        <strain evidence="6">cv. W05</strain>
        <tissue evidence="5">Hypocotyl of etiolated seedlings</tissue>
    </source>
</reference>
<accession>A0A0B2QLN6</accession>
<dbReference type="Gramene" id="XM_028346849.1">
    <property type="protein sequence ID" value="XP_028202650.1"/>
    <property type="gene ID" value="LOC114386798"/>
</dbReference>
<feature type="region of interest" description="Disordered" evidence="2">
    <location>
        <begin position="574"/>
        <end position="596"/>
    </location>
</feature>
<dbReference type="EMBL" id="QZWG01000015">
    <property type="protein sequence ID" value="RZB62263.1"/>
    <property type="molecule type" value="Genomic_DNA"/>
</dbReference>
<dbReference type="PANTHER" id="PTHR31150">
    <property type="entry name" value="EXPRESSED PROTEIN"/>
    <property type="match status" value="1"/>
</dbReference>
<proteinExistence type="predicted"/>
<feature type="compositionally biased region" description="Low complexity" evidence="2">
    <location>
        <begin position="579"/>
        <end position="588"/>
    </location>
</feature>
<gene>
    <name evidence="5" type="ORF">D0Y65_039547</name>
    <name evidence="4" type="ORF">glysoja_024904</name>
</gene>
<evidence type="ECO:0000313" key="6">
    <source>
        <dbReference type="Proteomes" id="UP000289340"/>
    </source>
</evidence>
<evidence type="ECO:0000259" key="3">
    <source>
        <dbReference type="PROSITE" id="PS50089"/>
    </source>
</evidence>
<dbReference type="EMBL" id="KN657306">
    <property type="protein sequence ID" value="KHN22395.1"/>
    <property type="molecule type" value="Genomic_DNA"/>
</dbReference>
<dbReference type="InterPro" id="IPR001841">
    <property type="entry name" value="Znf_RING"/>
</dbReference>
<feature type="compositionally biased region" description="Polar residues" evidence="2">
    <location>
        <begin position="477"/>
        <end position="488"/>
    </location>
</feature>
<evidence type="ECO:0000256" key="2">
    <source>
        <dbReference type="SAM" id="MobiDB-lite"/>
    </source>
</evidence>